<proteinExistence type="inferred from homology"/>
<dbReference type="AlphaFoldDB" id="A0A5S9QI42"/>
<dbReference type="Gene3D" id="1.10.4190.10">
    <property type="entry name" value="Urease accessory protein UreF"/>
    <property type="match status" value="1"/>
</dbReference>
<keyword evidence="1 3" id="KW-0996">Nickel insertion</keyword>
<gene>
    <name evidence="3 4" type="primary">ureF</name>
    <name evidence="4" type="ORF">OPDIPICF_02100</name>
</gene>
<evidence type="ECO:0000313" key="4">
    <source>
        <dbReference type="EMBL" id="CAA0118425.1"/>
    </source>
</evidence>
<comment type="subunit">
    <text evidence="3">UreD, UreF and UreG form a complex that acts as a GTP-hydrolysis-dependent molecular chaperone, activating the urease apoprotein by helping to assemble the nickel containing metallocenter of UreC. The UreE protein probably delivers the nickel.</text>
</comment>
<evidence type="ECO:0000256" key="2">
    <source>
        <dbReference type="ARBA" id="ARBA00023186"/>
    </source>
</evidence>
<dbReference type="OrthoDB" id="9798772at2"/>
<reference evidence="4 5" key="1">
    <citation type="submission" date="2019-11" db="EMBL/GenBank/DDBJ databases">
        <authorList>
            <person name="Holert J."/>
        </authorList>
    </citation>
    <scope>NUCLEOTIDE SEQUENCE [LARGE SCALE GENOMIC DNA]</scope>
    <source>
        <strain evidence="4">SB11_3</strain>
    </source>
</reference>
<sequence>MTDPALSKLNRILQLASANLPVGSFTFSQGLETAIESQVVTDVQSCEQWIQSAIDESIAVQDLPVIKRMMAATHHRDSEQLNYWNDYLLASRETRELLLTDTMTGKALLRLLRSLDDGFCELEALLNRPEVSYCSAYAMAAAGWHIPYSSALYGFVWAYLDAQLAAATKLIPLGQTDNQTLLLRMGDRLDVVVDRALELPDQDIGGSLFSLALASSWHETQYSRLFRS</sequence>
<name>A0A5S9QI42_9GAMM</name>
<comment type="similarity">
    <text evidence="3">Belongs to the UreF family.</text>
</comment>
<dbReference type="Pfam" id="PF01730">
    <property type="entry name" value="UreF"/>
    <property type="match status" value="1"/>
</dbReference>
<dbReference type="EMBL" id="CACSIO010000034">
    <property type="protein sequence ID" value="CAA0118425.1"/>
    <property type="molecule type" value="Genomic_DNA"/>
</dbReference>
<keyword evidence="2 3" id="KW-0143">Chaperone</keyword>
<comment type="function">
    <text evidence="3">Required for maturation of urease via the functional incorporation of the urease nickel metallocenter.</text>
</comment>
<comment type="subcellular location">
    <subcellularLocation>
        <location evidence="3">Cytoplasm</location>
    </subcellularLocation>
</comment>
<dbReference type="InterPro" id="IPR002639">
    <property type="entry name" value="UreF"/>
</dbReference>
<evidence type="ECO:0000313" key="5">
    <source>
        <dbReference type="Proteomes" id="UP000441399"/>
    </source>
</evidence>
<dbReference type="Proteomes" id="UP000441399">
    <property type="component" value="Unassembled WGS sequence"/>
</dbReference>
<dbReference type="PANTHER" id="PTHR33620:SF1">
    <property type="entry name" value="UREASE ACCESSORY PROTEIN F"/>
    <property type="match status" value="1"/>
</dbReference>
<keyword evidence="5" id="KW-1185">Reference proteome</keyword>
<dbReference type="PANTHER" id="PTHR33620">
    <property type="entry name" value="UREASE ACCESSORY PROTEIN F"/>
    <property type="match status" value="1"/>
</dbReference>
<dbReference type="GO" id="GO:0005737">
    <property type="term" value="C:cytoplasm"/>
    <property type="evidence" value="ECO:0007669"/>
    <property type="project" value="UniProtKB-SubCell"/>
</dbReference>
<dbReference type="InterPro" id="IPR038277">
    <property type="entry name" value="UreF_sf"/>
</dbReference>
<dbReference type="GO" id="GO:0016151">
    <property type="term" value="F:nickel cation binding"/>
    <property type="evidence" value="ECO:0007669"/>
    <property type="project" value="UniProtKB-UniRule"/>
</dbReference>
<evidence type="ECO:0000256" key="1">
    <source>
        <dbReference type="ARBA" id="ARBA00022988"/>
    </source>
</evidence>
<protein>
    <recommendedName>
        <fullName evidence="3">Urease accessory protein UreF</fullName>
    </recommendedName>
</protein>
<evidence type="ECO:0000256" key="3">
    <source>
        <dbReference type="HAMAP-Rule" id="MF_01385"/>
    </source>
</evidence>
<dbReference type="HAMAP" id="MF_01385">
    <property type="entry name" value="UreF"/>
    <property type="match status" value="1"/>
</dbReference>
<keyword evidence="3" id="KW-0963">Cytoplasm</keyword>
<accession>A0A5S9QI42</accession>
<organism evidence="4 5">
    <name type="scientific">BD1-7 clade bacterium</name>
    <dbReference type="NCBI Taxonomy" id="2029982"/>
    <lineage>
        <taxon>Bacteria</taxon>
        <taxon>Pseudomonadati</taxon>
        <taxon>Pseudomonadota</taxon>
        <taxon>Gammaproteobacteria</taxon>
        <taxon>Cellvibrionales</taxon>
        <taxon>Spongiibacteraceae</taxon>
        <taxon>BD1-7 clade</taxon>
    </lineage>
</organism>
<dbReference type="PIRSF" id="PIRSF009467">
    <property type="entry name" value="Ureas_acces_UreF"/>
    <property type="match status" value="1"/>
</dbReference>